<evidence type="ECO:0008006" key="3">
    <source>
        <dbReference type="Google" id="ProtNLM"/>
    </source>
</evidence>
<name>A0AAC9NDD3_9BACI</name>
<sequence length="69" mass="8296">MSFKRIKDKLDQYTIDIRSTKTNNSLNEMKKIEEENAYHISPDYKSFINEYGECWIEENVGLRTMYIPI</sequence>
<dbReference type="EMBL" id="CP017786">
    <property type="protein sequence ID" value="AOZ90517.1"/>
    <property type="molecule type" value="Genomic_DNA"/>
</dbReference>
<protein>
    <recommendedName>
        <fullName evidence="3">SMI1/KNR4 family protein</fullName>
    </recommendedName>
</protein>
<dbReference type="KEGG" id="bxi:BK049_18370"/>
<reference evidence="1 2" key="1">
    <citation type="submission" date="2016-10" db="EMBL/GenBank/DDBJ databases">
        <title>Whole genome sequence of hyper active fibrinolysis bacterium Bacillus pumilus strain VV3 isolated from fermented rice.</title>
        <authorList>
            <person name="Mariadas V.A."/>
            <person name="Vijayaraghavan P."/>
            <person name="Dhandapani V."/>
        </authorList>
    </citation>
    <scope>NUCLEOTIDE SEQUENCE [LARGE SCALE GENOMIC DNA]</scope>
    <source>
        <strain evidence="1 2">VV3</strain>
    </source>
</reference>
<dbReference type="Proteomes" id="UP000177709">
    <property type="component" value="Chromosome"/>
</dbReference>
<proteinExistence type="predicted"/>
<accession>A0AAC9NDD3</accession>
<evidence type="ECO:0000313" key="2">
    <source>
        <dbReference type="Proteomes" id="UP000177709"/>
    </source>
</evidence>
<gene>
    <name evidence="1" type="ORF">BK049_18370</name>
</gene>
<dbReference type="AlphaFoldDB" id="A0AAC9NDD3"/>
<dbReference type="SUPFAM" id="SSF160631">
    <property type="entry name" value="SMI1/KNR4-like"/>
    <property type="match status" value="1"/>
</dbReference>
<organism evidence="1 2">
    <name type="scientific">Bacillus xiamenensis</name>
    <dbReference type="NCBI Taxonomy" id="1178537"/>
    <lineage>
        <taxon>Bacteria</taxon>
        <taxon>Bacillati</taxon>
        <taxon>Bacillota</taxon>
        <taxon>Bacilli</taxon>
        <taxon>Bacillales</taxon>
        <taxon>Bacillaceae</taxon>
        <taxon>Bacillus</taxon>
    </lineage>
</organism>
<dbReference type="InterPro" id="IPR037883">
    <property type="entry name" value="Knr4/Smi1-like_sf"/>
</dbReference>
<dbReference type="RefSeq" id="WP_071169141.1">
    <property type="nucleotide sequence ID" value="NZ_CP017786.1"/>
</dbReference>
<evidence type="ECO:0000313" key="1">
    <source>
        <dbReference type="EMBL" id="AOZ90517.1"/>
    </source>
</evidence>